<evidence type="ECO:0000256" key="1">
    <source>
        <dbReference type="SAM" id="MobiDB-lite"/>
    </source>
</evidence>
<comment type="caution">
    <text evidence="2">The sequence shown here is derived from an EMBL/GenBank/DDBJ whole genome shotgun (WGS) entry which is preliminary data.</text>
</comment>
<feature type="region of interest" description="Disordered" evidence="1">
    <location>
        <begin position="60"/>
        <end position="89"/>
    </location>
</feature>
<evidence type="ECO:0000313" key="2">
    <source>
        <dbReference type="EMBL" id="MDI3402869.1"/>
    </source>
</evidence>
<proteinExistence type="predicted"/>
<dbReference type="RefSeq" id="WP_282540800.1">
    <property type="nucleotide sequence ID" value="NZ_JASCIQ010000002.1"/>
</dbReference>
<organism evidence="2 3">
    <name type="scientific">Streptomyces cavernicola</name>
    <dbReference type="NCBI Taxonomy" id="3043613"/>
    <lineage>
        <taxon>Bacteria</taxon>
        <taxon>Bacillati</taxon>
        <taxon>Actinomycetota</taxon>
        <taxon>Actinomycetes</taxon>
        <taxon>Kitasatosporales</taxon>
        <taxon>Streptomycetaceae</taxon>
        <taxon>Streptomyces</taxon>
    </lineage>
</organism>
<sequence length="265" mass="27822">MQSNSILEALEQAVAQRNKLSAELAKCGGHIAELIAQAVTENVAIDPVLQDLKPLIPRQSAARPVDNTSTHTPTPAAPKKAAPSATPRSRAWEVIQGADMGHGMTADELLGRLQSEGYADLRVATVQGWLSYWNGVGSLRRVPGAVFPTYVPNSKGTFHSLTGKLAPTPSGNDPVPPLLREAQLAVQEAGGRMHSGELAASFNVNPYELGTQLSGLLRRVGIRRPAEGKVRSGPRGQLAPGFTEECLNQAIAIFEASGGAGSSPG</sequence>
<dbReference type="EMBL" id="JASCIQ010000002">
    <property type="protein sequence ID" value="MDI3402869.1"/>
    <property type="molecule type" value="Genomic_DNA"/>
</dbReference>
<name>A0ABT6S443_9ACTN</name>
<gene>
    <name evidence="2" type="ORF">QIS96_03395</name>
</gene>
<evidence type="ECO:0000313" key="3">
    <source>
        <dbReference type="Proteomes" id="UP001223978"/>
    </source>
</evidence>
<reference evidence="2 3" key="1">
    <citation type="submission" date="2023-05" db="EMBL/GenBank/DDBJ databases">
        <title>Draft genome sequence of Streptomyces sp. B-S-A6 isolated from a cave soil in Thailand.</title>
        <authorList>
            <person name="Chamroensaksri N."/>
            <person name="Muangham S."/>
        </authorList>
    </citation>
    <scope>NUCLEOTIDE SEQUENCE [LARGE SCALE GENOMIC DNA]</scope>
    <source>
        <strain evidence="2 3">B-S-A6</strain>
    </source>
</reference>
<protein>
    <submittedName>
        <fullName evidence="2">Uncharacterized protein</fullName>
    </submittedName>
</protein>
<dbReference type="Proteomes" id="UP001223978">
    <property type="component" value="Unassembled WGS sequence"/>
</dbReference>
<feature type="compositionally biased region" description="Low complexity" evidence="1">
    <location>
        <begin position="68"/>
        <end position="87"/>
    </location>
</feature>
<accession>A0ABT6S443</accession>
<keyword evidence="3" id="KW-1185">Reference proteome</keyword>